<keyword evidence="6" id="KW-1185">Reference proteome</keyword>
<evidence type="ECO:0000256" key="2">
    <source>
        <dbReference type="ARBA" id="ARBA00022490"/>
    </source>
</evidence>
<dbReference type="CDD" id="cd00367">
    <property type="entry name" value="PTS-HPr_like"/>
    <property type="match status" value="1"/>
</dbReference>
<dbReference type="NCBIfam" id="TIGR01003">
    <property type="entry name" value="PTS_HPr_family"/>
    <property type="match status" value="1"/>
</dbReference>
<dbReference type="Proteomes" id="UP001208570">
    <property type="component" value="Unassembled WGS sequence"/>
</dbReference>
<dbReference type="InterPro" id="IPR001020">
    <property type="entry name" value="PTS_HPr_His_P_site"/>
</dbReference>
<reference evidence="5" key="1">
    <citation type="journal article" date="2023" name="Mol. Biol. Evol.">
        <title>Third-Generation Sequencing Reveals the Adaptive Role of the Epigenome in Three Deep-Sea Polychaetes.</title>
        <authorList>
            <person name="Perez M."/>
            <person name="Aroh O."/>
            <person name="Sun Y."/>
            <person name="Lan Y."/>
            <person name="Juniper S.K."/>
            <person name="Young C.R."/>
            <person name="Angers B."/>
            <person name="Qian P.Y."/>
        </authorList>
    </citation>
    <scope>NUCLEOTIDE SEQUENCE</scope>
    <source>
        <strain evidence="5">P08H-3</strain>
    </source>
</reference>
<dbReference type="GO" id="GO:0005737">
    <property type="term" value="C:cytoplasm"/>
    <property type="evidence" value="ECO:0007669"/>
    <property type="project" value="UniProtKB-SubCell"/>
</dbReference>
<feature type="domain" description="HPr" evidence="4">
    <location>
        <begin position="1"/>
        <end position="87"/>
    </location>
</feature>
<comment type="caution">
    <text evidence="5">The sequence shown here is derived from an EMBL/GenBank/DDBJ whole genome shotgun (WGS) entry which is preliminary data.</text>
</comment>
<dbReference type="PANTHER" id="PTHR33705">
    <property type="entry name" value="PHOSPHOCARRIER PROTEIN HPR"/>
    <property type="match status" value="1"/>
</dbReference>
<dbReference type="PANTHER" id="PTHR33705:SF2">
    <property type="entry name" value="PHOSPHOCARRIER PROTEIN NPR"/>
    <property type="match status" value="1"/>
</dbReference>
<evidence type="ECO:0000259" key="4">
    <source>
        <dbReference type="PROSITE" id="PS51350"/>
    </source>
</evidence>
<dbReference type="GO" id="GO:0009401">
    <property type="term" value="P:phosphoenolpyruvate-dependent sugar phosphotransferase system"/>
    <property type="evidence" value="ECO:0007669"/>
    <property type="project" value="UniProtKB-KW"/>
</dbReference>
<gene>
    <name evidence="5" type="ORF">LSH36_1091g00167</name>
</gene>
<dbReference type="EMBL" id="JAODUP010001091">
    <property type="protein sequence ID" value="KAK2141495.1"/>
    <property type="molecule type" value="Genomic_DNA"/>
</dbReference>
<evidence type="ECO:0000313" key="5">
    <source>
        <dbReference type="EMBL" id="KAK2141495.1"/>
    </source>
</evidence>
<keyword evidence="2" id="KW-0963">Cytoplasm</keyword>
<protein>
    <recommendedName>
        <fullName evidence="4">HPr domain-containing protein</fullName>
    </recommendedName>
</protein>
<evidence type="ECO:0000313" key="6">
    <source>
        <dbReference type="Proteomes" id="UP001208570"/>
    </source>
</evidence>
<dbReference type="Pfam" id="PF00381">
    <property type="entry name" value="PTS-HPr"/>
    <property type="match status" value="1"/>
</dbReference>
<comment type="subcellular location">
    <subcellularLocation>
        <location evidence="1">Cytoplasm</location>
    </subcellularLocation>
</comment>
<name>A0AAD9IWC7_9ANNE</name>
<keyword evidence="3" id="KW-0598">Phosphotransferase system</keyword>
<dbReference type="InterPro" id="IPR000032">
    <property type="entry name" value="HPr-like"/>
</dbReference>
<organism evidence="5 6">
    <name type="scientific">Paralvinella palmiformis</name>
    <dbReference type="NCBI Taxonomy" id="53620"/>
    <lineage>
        <taxon>Eukaryota</taxon>
        <taxon>Metazoa</taxon>
        <taxon>Spiralia</taxon>
        <taxon>Lophotrochozoa</taxon>
        <taxon>Annelida</taxon>
        <taxon>Polychaeta</taxon>
        <taxon>Sedentaria</taxon>
        <taxon>Canalipalpata</taxon>
        <taxon>Terebellida</taxon>
        <taxon>Terebelliformia</taxon>
        <taxon>Alvinellidae</taxon>
        <taxon>Paralvinella</taxon>
    </lineage>
</organism>
<dbReference type="InterPro" id="IPR035895">
    <property type="entry name" value="HPr-like_sf"/>
</dbReference>
<dbReference type="AlphaFoldDB" id="A0AAD9IWC7"/>
<evidence type="ECO:0000256" key="3">
    <source>
        <dbReference type="ARBA" id="ARBA00022683"/>
    </source>
</evidence>
<proteinExistence type="predicted"/>
<dbReference type="SUPFAM" id="SSF55594">
    <property type="entry name" value="HPr-like"/>
    <property type="match status" value="1"/>
</dbReference>
<evidence type="ECO:0000256" key="1">
    <source>
        <dbReference type="ARBA" id="ARBA00004496"/>
    </source>
</evidence>
<dbReference type="PROSITE" id="PS51350">
    <property type="entry name" value="PTS_HPR_DOM"/>
    <property type="match status" value="1"/>
</dbReference>
<dbReference type="PRINTS" id="PR00107">
    <property type="entry name" value="PHOSPHOCPHPR"/>
</dbReference>
<dbReference type="InterPro" id="IPR050399">
    <property type="entry name" value="HPr"/>
</dbReference>
<dbReference type="Gene3D" id="3.30.1340.10">
    <property type="entry name" value="HPr-like"/>
    <property type="match status" value="1"/>
</dbReference>
<dbReference type="PROSITE" id="PS00369">
    <property type="entry name" value="PTS_HPR_HIS"/>
    <property type="match status" value="1"/>
</dbReference>
<sequence length="90" mass="9764">MFTKEVVVKNKSGIHARPAAEIVGIAVKFRSSVFLKKGEDRVNAKSILGVIALGASYDTRLTIETEGEDEVRAAETLAQVFNSVQEENNA</sequence>
<accession>A0AAD9IWC7</accession>